<proteinExistence type="predicted"/>
<comment type="caution">
    <text evidence="1">The sequence shown here is derived from an EMBL/GenBank/DDBJ whole genome shotgun (WGS) entry which is preliminary data.</text>
</comment>
<feature type="non-terminal residue" evidence="1">
    <location>
        <position position="53"/>
    </location>
</feature>
<dbReference type="Proteomes" id="UP000594638">
    <property type="component" value="Unassembled WGS sequence"/>
</dbReference>
<evidence type="ECO:0000313" key="1">
    <source>
        <dbReference type="EMBL" id="CAA2960467.1"/>
    </source>
</evidence>
<dbReference type="AlphaFoldDB" id="A0A8S0Q0V6"/>
<gene>
    <name evidence="1" type="ORF">OLEA9_A036266</name>
</gene>
<dbReference type="EMBL" id="CACTIH010000407">
    <property type="protein sequence ID" value="CAA2960467.1"/>
    <property type="molecule type" value="Genomic_DNA"/>
</dbReference>
<sequence length="53" mass="6089">MKDHNKLFSATESANARHFSAGDRTRKFESFYSPLFFWMVFNPCATISPSALK</sequence>
<name>A0A8S0Q0V6_OLEEU</name>
<protein>
    <submittedName>
        <fullName evidence="1">Uncharacterized protein</fullName>
    </submittedName>
</protein>
<organism evidence="1 2">
    <name type="scientific">Olea europaea subsp. europaea</name>
    <dbReference type="NCBI Taxonomy" id="158383"/>
    <lineage>
        <taxon>Eukaryota</taxon>
        <taxon>Viridiplantae</taxon>
        <taxon>Streptophyta</taxon>
        <taxon>Embryophyta</taxon>
        <taxon>Tracheophyta</taxon>
        <taxon>Spermatophyta</taxon>
        <taxon>Magnoliopsida</taxon>
        <taxon>eudicotyledons</taxon>
        <taxon>Gunneridae</taxon>
        <taxon>Pentapetalae</taxon>
        <taxon>asterids</taxon>
        <taxon>lamiids</taxon>
        <taxon>Lamiales</taxon>
        <taxon>Oleaceae</taxon>
        <taxon>Oleeae</taxon>
        <taxon>Olea</taxon>
    </lineage>
</organism>
<evidence type="ECO:0000313" key="2">
    <source>
        <dbReference type="Proteomes" id="UP000594638"/>
    </source>
</evidence>
<accession>A0A8S0Q0V6</accession>
<dbReference type="Gramene" id="OE9A036266T1">
    <property type="protein sequence ID" value="OE9A036266C1"/>
    <property type="gene ID" value="OE9A036266"/>
</dbReference>
<keyword evidence="2" id="KW-1185">Reference proteome</keyword>
<reference evidence="1 2" key="1">
    <citation type="submission" date="2019-12" db="EMBL/GenBank/DDBJ databases">
        <authorList>
            <person name="Alioto T."/>
            <person name="Alioto T."/>
            <person name="Gomez Garrido J."/>
        </authorList>
    </citation>
    <scope>NUCLEOTIDE SEQUENCE [LARGE SCALE GENOMIC DNA]</scope>
</reference>